<proteinExistence type="predicted"/>
<gene>
    <name evidence="1" type="ORF">Back2_05070</name>
</gene>
<name>A0A3G9IBJ2_9ACTN</name>
<evidence type="ECO:0000313" key="2">
    <source>
        <dbReference type="Proteomes" id="UP000271573"/>
    </source>
</evidence>
<protein>
    <submittedName>
        <fullName evidence="1">Uncharacterized protein</fullName>
    </submittedName>
</protein>
<keyword evidence="2" id="KW-1185">Reference proteome</keyword>
<dbReference type="AlphaFoldDB" id="A0A3G9IBJ2"/>
<dbReference type="Proteomes" id="UP000271573">
    <property type="component" value="Chromosome"/>
</dbReference>
<dbReference type="EMBL" id="AP019307">
    <property type="protein sequence ID" value="BBH16220.1"/>
    <property type="molecule type" value="Genomic_DNA"/>
</dbReference>
<organism evidence="1 2">
    <name type="scientific">Nocardioides baekrokdamisoli</name>
    <dbReference type="NCBI Taxonomy" id="1804624"/>
    <lineage>
        <taxon>Bacteria</taxon>
        <taxon>Bacillati</taxon>
        <taxon>Actinomycetota</taxon>
        <taxon>Actinomycetes</taxon>
        <taxon>Propionibacteriales</taxon>
        <taxon>Nocardioidaceae</taxon>
        <taxon>Nocardioides</taxon>
    </lineage>
</organism>
<sequence length="151" mass="16236">MGERVVASGINIEWHPNVPDAVMVSNDFGVTALAVAAHPSDSDERNVVLLWRGVAYSTFGAPNDEALAGHPLWDAGLRAVLWLGLVQDSSRIHALAAQNAVHSRHDPGRYDLLEHYIAPLKECLIEVVARSVEVSRHGGSTLDAATTALSR</sequence>
<dbReference type="OrthoDB" id="5147465at2"/>
<dbReference type="KEGG" id="nbe:Back2_05070"/>
<evidence type="ECO:0000313" key="1">
    <source>
        <dbReference type="EMBL" id="BBH16220.1"/>
    </source>
</evidence>
<reference evidence="1 2" key="1">
    <citation type="submission" date="2018-11" db="EMBL/GenBank/DDBJ databases">
        <title>Complete genome sequence of Nocardioides baekrokdamisoli strain KCTC 39748.</title>
        <authorList>
            <person name="Kang S.W."/>
            <person name="Lee K.C."/>
            <person name="Kim K.K."/>
            <person name="Kim J.S."/>
            <person name="Kim D.S."/>
            <person name="Ko S.H."/>
            <person name="Yang S.H."/>
            <person name="Shin Y.K."/>
            <person name="Lee J.S."/>
        </authorList>
    </citation>
    <scope>NUCLEOTIDE SEQUENCE [LARGE SCALE GENOMIC DNA]</scope>
    <source>
        <strain evidence="1 2">KCTC 39748</strain>
    </source>
</reference>
<dbReference type="RefSeq" id="WP_125566472.1">
    <property type="nucleotide sequence ID" value="NZ_AP019307.1"/>
</dbReference>
<accession>A0A3G9IBJ2</accession>